<accession>A0ABP8P7Y9</accession>
<evidence type="ECO:0000313" key="2">
    <source>
        <dbReference type="Proteomes" id="UP001500731"/>
    </source>
</evidence>
<dbReference type="EMBL" id="BAABGP010000008">
    <property type="protein sequence ID" value="GAA4483491.1"/>
    <property type="molecule type" value="Genomic_DNA"/>
</dbReference>
<protein>
    <submittedName>
        <fullName evidence="1">Uncharacterized protein</fullName>
    </submittedName>
</protein>
<proteinExistence type="predicted"/>
<gene>
    <name evidence="1" type="ORF">GCM10023171_15140</name>
</gene>
<sequence length="146" mass="15849">MEQGEKHVREPEPHSSAPPIMVNAALAAGVRMLTSGRADPHVRPRGLFVVGTPRPVHLVTLIPHVVLVVHPDTVVTKCCRARDLAPMSRRGENVRVRPGDGIDAFAYQDDRAVHESILDGGSADPSSLQFVPARHSAALDQESFDR</sequence>
<organism evidence="1 2">
    <name type="scientific">Microbacterium panaciterrae</name>
    <dbReference type="NCBI Taxonomy" id="985759"/>
    <lineage>
        <taxon>Bacteria</taxon>
        <taxon>Bacillati</taxon>
        <taxon>Actinomycetota</taxon>
        <taxon>Actinomycetes</taxon>
        <taxon>Micrococcales</taxon>
        <taxon>Microbacteriaceae</taxon>
        <taxon>Microbacterium</taxon>
    </lineage>
</organism>
<dbReference type="Proteomes" id="UP001500731">
    <property type="component" value="Unassembled WGS sequence"/>
</dbReference>
<name>A0ABP8P7Y9_9MICO</name>
<keyword evidence="2" id="KW-1185">Reference proteome</keyword>
<comment type="caution">
    <text evidence="1">The sequence shown here is derived from an EMBL/GenBank/DDBJ whole genome shotgun (WGS) entry which is preliminary data.</text>
</comment>
<reference evidence="2" key="1">
    <citation type="journal article" date="2019" name="Int. J. Syst. Evol. Microbiol.">
        <title>The Global Catalogue of Microorganisms (GCM) 10K type strain sequencing project: providing services to taxonomists for standard genome sequencing and annotation.</title>
        <authorList>
            <consortium name="The Broad Institute Genomics Platform"/>
            <consortium name="The Broad Institute Genome Sequencing Center for Infectious Disease"/>
            <person name="Wu L."/>
            <person name="Ma J."/>
        </authorList>
    </citation>
    <scope>NUCLEOTIDE SEQUENCE [LARGE SCALE GENOMIC DNA]</scope>
    <source>
        <strain evidence="2">JCM 17839</strain>
    </source>
</reference>
<evidence type="ECO:0000313" key="1">
    <source>
        <dbReference type="EMBL" id="GAA4483491.1"/>
    </source>
</evidence>